<dbReference type="Proteomes" id="UP000514410">
    <property type="component" value="Chromosome"/>
</dbReference>
<protein>
    <submittedName>
        <fullName evidence="2">Carotenoid 1,2-hydratase</fullName>
    </submittedName>
</protein>
<dbReference type="AlphaFoldDB" id="A0A7L7KXE0"/>
<evidence type="ECO:0000313" key="2">
    <source>
        <dbReference type="EMBL" id="QMT84012.1"/>
    </source>
</evidence>
<sequence>MLRRIEYMNESIKTINYLGKEHGNFNQEWLAHHKASEWWYATGLLNDENNNLYSYQIVLIKTAFGNLEPWSTQLALTDFTNNKHYFFEKAQKDGEGYSVGDNFAKRDDLLSIEKSNDGFIINAEADNFSISLQTEFGKGAFWHADNGYLVMGKPELGSTTYYSYPSMPTTGKLILDDKTIQIKGNSWFDKQGGEFQSLNPLSQWEWFSLRFKDNEQVMLFSFPQDDYQDGTYITDHSQRLNKYTITPKKIIEVDGIKFSSGWDIDLPGIKDEHYTLEPIMAGQRNGAYYEQVSRIFDSSNNHVGDCVVELLPGARTPDFKSDWGKR</sequence>
<dbReference type="SUPFAM" id="SSF159245">
    <property type="entry name" value="AttH-like"/>
    <property type="match status" value="1"/>
</dbReference>
<evidence type="ECO:0000259" key="1">
    <source>
        <dbReference type="Pfam" id="PF07143"/>
    </source>
</evidence>
<dbReference type="Pfam" id="PF17186">
    <property type="entry name" value="Lipocalin_9"/>
    <property type="match status" value="1"/>
</dbReference>
<name>A0A7L7KXE0_9LACO</name>
<dbReference type="InterPro" id="IPR023374">
    <property type="entry name" value="AttH-like_dom_sf"/>
</dbReference>
<dbReference type="Gene3D" id="2.40.370.10">
    <property type="entry name" value="AttH-like domain"/>
    <property type="match status" value="2"/>
</dbReference>
<reference evidence="2 3" key="1">
    <citation type="submission" date="2020-02" db="EMBL/GenBank/DDBJ databases">
        <title>Complete Genome Sequence of Lactobacillus sp. NFFJ11 Isolated from animal feed.</title>
        <authorList>
            <person name="Jung J.Y."/>
        </authorList>
    </citation>
    <scope>NUCLEOTIDE SEQUENCE [LARGE SCALE GENOMIC DNA]</scope>
    <source>
        <strain evidence="2 3">NFFJ11</strain>
    </source>
</reference>
<proteinExistence type="predicted"/>
<dbReference type="PANTHER" id="PTHR38591">
    <property type="entry name" value="HYDROLASE"/>
    <property type="match status" value="1"/>
</dbReference>
<dbReference type="PANTHER" id="PTHR38591:SF1">
    <property type="entry name" value="BLL1000 PROTEIN"/>
    <property type="match status" value="1"/>
</dbReference>
<feature type="domain" description="AttH" evidence="1">
    <location>
        <begin position="37"/>
        <end position="191"/>
    </location>
</feature>
<evidence type="ECO:0000313" key="3">
    <source>
        <dbReference type="Proteomes" id="UP000514410"/>
    </source>
</evidence>
<dbReference type="KEGG" id="cpab:G6534_04970"/>
<organism evidence="2 3">
    <name type="scientific">Companilactobacillus pabuli</name>
    <dbReference type="NCBI Taxonomy" id="2714036"/>
    <lineage>
        <taxon>Bacteria</taxon>
        <taxon>Bacillati</taxon>
        <taxon>Bacillota</taxon>
        <taxon>Bacilli</taxon>
        <taxon>Lactobacillales</taxon>
        <taxon>Lactobacillaceae</taxon>
        <taxon>Companilactobacillus</taxon>
    </lineage>
</organism>
<accession>A0A7L7KXE0</accession>
<dbReference type="EMBL" id="CP049366">
    <property type="protein sequence ID" value="QMT84012.1"/>
    <property type="molecule type" value="Genomic_DNA"/>
</dbReference>
<dbReference type="InterPro" id="IPR010791">
    <property type="entry name" value="AttH_dom"/>
</dbReference>
<dbReference type="Pfam" id="PF07143">
    <property type="entry name" value="CrtC"/>
    <property type="match status" value="1"/>
</dbReference>
<gene>
    <name evidence="2" type="ORF">G6534_04970</name>
</gene>
<keyword evidence="3" id="KW-1185">Reference proteome</keyword>